<keyword evidence="3 6" id="KW-0863">Zinc-finger</keyword>
<evidence type="ECO:0000256" key="7">
    <source>
        <dbReference type="SAM" id="MobiDB-lite"/>
    </source>
</evidence>
<keyword evidence="11" id="KW-1185">Reference proteome</keyword>
<sequence>MTGKKIKQAVDFDECLKDSPKFRLQIERGEHDVTTLEAGLEKVIKQCNAMVDSGKAFISSTSLLLSSIHVLTKYFNEDELVQGPLKKFSQTFEELNNFFKTLLDQTQMSISTTLQQFVKNDVKRVKETKKLFDKISDELDNALNKHAQLPKTCKQHELEEDRNILTAMQSCFDHISLDYAFQINLLQSRKRIEVLDALSKFMHSHFTYYHQGYDLMNDLERYMKDMSHQLNDLSTQFSCDKKGMEERHTLVQRKVMMQSCKHPKYPAGVVIEGYLYKRSSNAFKTWQRRYFTVQNNQLFYQKRQKDEQTVLAEDLRLCIVKTNDEVERRNCFDVVSPTKSWTLQADSDVIRDEWMQTMQASINKAFSVHKEEQEIYNALSKQDESLSSSKRSKSMDSVEKIPPPKSILEAVRSVPGNEVCADCNHNDPKWASINLGVVLCIECSGIHRSLGVHVSKVRSLTLDAWEPEHLKLMSELGNSLINSIYEAKIAGDHKKINHLSNRSDREAWIKSKYIYHRFV</sequence>
<dbReference type="EMBL" id="DS469638">
    <property type="protein sequence ID" value="EDO37809.1"/>
    <property type="molecule type" value="Genomic_DNA"/>
</dbReference>
<dbReference type="PROSITE" id="PS50003">
    <property type="entry name" value="PH_DOMAIN"/>
    <property type="match status" value="1"/>
</dbReference>
<dbReference type="SUPFAM" id="SSF57863">
    <property type="entry name" value="ArfGap/RecO-like zinc finger"/>
    <property type="match status" value="1"/>
</dbReference>
<evidence type="ECO:0000313" key="10">
    <source>
        <dbReference type="EMBL" id="EDO37809.1"/>
    </source>
</evidence>
<dbReference type="Gene3D" id="1.10.220.150">
    <property type="entry name" value="Arf GTPase activating protein"/>
    <property type="match status" value="1"/>
</dbReference>
<dbReference type="Pfam" id="PF16746">
    <property type="entry name" value="BAR_3"/>
    <property type="match status" value="1"/>
</dbReference>
<proteinExistence type="predicted"/>
<feature type="domain" description="PH" evidence="8">
    <location>
        <begin position="268"/>
        <end position="363"/>
    </location>
</feature>
<dbReference type="Gene3D" id="2.30.29.30">
    <property type="entry name" value="Pleckstrin-homology domain (PH domain)/Phosphotyrosine-binding domain (PTB)"/>
    <property type="match status" value="1"/>
</dbReference>
<evidence type="ECO:0000256" key="3">
    <source>
        <dbReference type="ARBA" id="ARBA00022771"/>
    </source>
</evidence>
<dbReference type="Pfam" id="PF01412">
    <property type="entry name" value="ArfGap"/>
    <property type="match status" value="1"/>
</dbReference>
<dbReference type="FunFam" id="2.30.29.30:FF:000026">
    <property type="entry name" value="Arf-GAP with coiled-coil, ANK repeat and PH domain-containing protein 2"/>
    <property type="match status" value="1"/>
</dbReference>
<dbReference type="SUPFAM" id="SSF50729">
    <property type="entry name" value="PH domain-like"/>
    <property type="match status" value="1"/>
</dbReference>
<dbReference type="GO" id="GO:0008270">
    <property type="term" value="F:zinc ion binding"/>
    <property type="evidence" value="ECO:0007669"/>
    <property type="project" value="UniProtKB-KW"/>
</dbReference>
<evidence type="ECO:0000256" key="2">
    <source>
        <dbReference type="ARBA" id="ARBA00022737"/>
    </source>
</evidence>
<dbReference type="Proteomes" id="UP000001593">
    <property type="component" value="Unassembled WGS sequence"/>
</dbReference>
<dbReference type="InterPro" id="IPR011993">
    <property type="entry name" value="PH-like_dom_sf"/>
</dbReference>
<feature type="non-terminal residue" evidence="10">
    <location>
        <position position="519"/>
    </location>
</feature>
<dbReference type="SUPFAM" id="SSF103657">
    <property type="entry name" value="BAR/IMD domain-like"/>
    <property type="match status" value="1"/>
</dbReference>
<dbReference type="InterPro" id="IPR037278">
    <property type="entry name" value="ARFGAP/RecO"/>
</dbReference>
<evidence type="ECO:0000256" key="5">
    <source>
        <dbReference type="ARBA" id="ARBA00023043"/>
    </source>
</evidence>
<keyword evidence="4" id="KW-0862">Zinc</keyword>
<accession>A7SEL6</accession>
<feature type="domain" description="Arf-GAP" evidence="9">
    <location>
        <begin position="405"/>
        <end position="519"/>
    </location>
</feature>
<dbReference type="InterPro" id="IPR004148">
    <property type="entry name" value="BAR_dom"/>
</dbReference>
<dbReference type="CDD" id="cd08835">
    <property type="entry name" value="ArfGap_ACAP"/>
    <property type="match status" value="1"/>
</dbReference>
<dbReference type="PRINTS" id="PR00405">
    <property type="entry name" value="REVINTRACTNG"/>
</dbReference>
<dbReference type="PANTHER" id="PTHR23180:SF399">
    <property type="entry name" value="BLOWN FUSE, ISOFORM A-RELATED"/>
    <property type="match status" value="1"/>
</dbReference>
<dbReference type="AlphaFoldDB" id="A7SEL6"/>
<feature type="region of interest" description="Disordered" evidence="7">
    <location>
        <begin position="380"/>
        <end position="401"/>
    </location>
</feature>
<keyword evidence="2" id="KW-0677">Repeat</keyword>
<dbReference type="STRING" id="45351.A7SEL6"/>
<evidence type="ECO:0000259" key="9">
    <source>
        <dbReference type="PROSITE" id="PS50115"/>
    </source>
</evidence>
<organism evidence="10 11">
    <name type="scientific">Nematostella vectensis</name>
    <name type="common">Starlet sea anemone</name>
    <dbReference type="NCBI Taxonomy" id="45351"/>
    <lineage>
        <taxon>Eukaryota</taxon>
        <taxon>Metazoa</taxon>
        <taxon>Cnidaria</taxon>
        <taxon>Anthozoa</taxon>
        <taxon>Hexacorallia</taxon>
        <taxon>Actiniaria</taxon>
        <taxon>Edwardsiidae</taxon>
        <taxon>Nematostella</taxon>
    </lineage>
</organism>
<reference evidence="10 11" key="1">
    <citation type="journal article" date="2007" name="Science">
        <title>Sea anemone genome reveals ancestral eumetazoan gene repertoire and genomic organization.</title>
        <authorList>
            <person name="Putnam N.H."/>
            <person name="Srivastava M."/>
            <person name="Hellsten U."/>
            <person name="Dirks B."/>
            <person name="Chapman J."/>
            <person name="Salamov A."/>
            <person name="Terry A."/>
            <person name="Shapiro H."/>
            <person name="Lindquist E."/>
            <person name="Kapitonov V.V."/>
            <person name="Jurka J."/>
            <person name="Genikhovich G."/>
            <person name="Grigoriev I.V."/>
            <person name="Lucas S.M."/>
            <person name="Steele R.E."/>
            <person name="Finnerty J.R."/>
            <person name="Technau U."/>
            <person name="Martindale M.Q."/>
            <person name="Rokhsar D.S."/>
        </authorList>
    </citation>
    <scope>NUCLEOTIDE SEQUENCE [LARGE SCALE GENOMIC DNA]</scope>
    <source>
        <strain evidence="11">CH2 X CH6</strain>
    </source>
</reference>
<dbReference type="CDD" id="cd07603">
    <property type="entry name" value="BAR_ACAPs"/>
    <property type="match status" value="1"/>
</dbReference>
<dbReference type="SMART" id="SM00233">
    <property type="entry name" value="PH"/>
    <property type="match status" value="1"/>
</dbReference>
<dbReference type="FunCoup" id="A7SEL6">
    <property type="interactions" value="564"/>
</dbReference>
<dbReference type="Pfam" id="PF00169">
    <property type="entry name" value="PH"/>
    <property type="match status" value="1"/>
</dbReference>
<dbReference type="GO" id="GO:0005096">
    <property type="term" value="F:GTPase activator activity"/>
    <property type="evidence" value="ECO:0007669"/>
    <property type="project" value="InterPro"/>
</dbReference>
<evidence type="ECO:0000313" key="11">
    <source>
        <dbReference type="Proteomes" id="UP000001593"/>
    </source>
</evidence>
<evidence type="ECO:0000256" key="6">
    <source>
        <dbReference type="PROSITE-ProRule" id="PRU00288"/>
    </source>
</evidence>
<dbReference type="InParanoid" id="A7SEL6"/>
<dbReference type="InterPro" id="IPR038508">
    <property type="entry name" value="ArfGAP_dom_sf"/>
</dbReference>
<evidence type="ECO:0000256" key="4">
    <source>
        <dbReference type="ARBA" id="ARBA00022833"/>
    </source>
</evidence>
<dbReference type="OMA" id="MEHQHAI"/>
<dbReference type="GO" id="GO:0005737">
    <property type="term" value="C:cytoplasm"/>
    <property type="evidence" value="ECO:0007669"/>
    <property type="project" value="InterPro"/>
</dbReference>
<dbReference type="InterPro" id="IPR001164">
    <property type="entry name" value="ArfGAP_dom"/>
</dbReference>
<protein>
    <recommendedName>
        <fullName evidence="12">Arf-GAP with coiled-coil, ANK repeat and PH domain-containing protein 2</fullName>
    </recommendedName>
</protein>
<dbReference type="eggNOG" id="KOG0521">
    <property type="taxonomic scope" value="Eukaryota"/>
</dbReference>
<dbReference type="SMART" id="SM00105">
    <property type="entry name" value="ArfGap"/>
    <property type="match status" value="1"/>
</dbReference>
<dbReference type="CDD" id="cd13250">
    <property type="entry name" value="PH_ACAP"/>
    <property type="match status" value="1"/>
</dbReference>
<evidence type="ECO:0000259" key="8">
    <source>
        <dbReference type="PROSITE" id="PS50003"/>
    </source>
</evidence>
<dbReference type="InterPro" id="IPR027267">
    <property type="entry name" value="AH/BAR_dom_sf"/>
</dbReference>
<dbReference type="HOGENOM" id="CLU_012513_0_0_1"/>
<keyword evidence="5" id="KW-0040">ANK repeat</keyword>
<keyword evidence="1" id="KW-0479">Metal-binding</keyword>
<dbReference type="InterPro" id="IPR045258">
    <property type="entry name" value="ACAP1/2/3-like"/>
</dbReference>
<dbReference type="InterPro" id="IPR001849">
    <property type="entry name" value="PH_domain"/>
</dbReference>
<dbReference type="PANTHER" id="PTHR23180">
    <property type="entry name" value="CENTAURIN/ARF"/>
    <property type="match status" value="1"/>
</dbReference>
<dbReference type="FunFam" id="1.20.1270.60:FF:000025">
    <property type="entry name" value="arf-GAP with coiled-coil, ANK repeat and PH domain-containing protein 2"/>
    <property type="match status" value="1"/>
</dbReference>
<dbReference type="Gene3D" id="1.20.1270.60">
    <property type="entry name" value="Arfaptin homology (AH) domain/BAR domain"/>
    <property type="match status" value="1"/>
</dbReference>
<gene>
    <name evidence="10" type="ORF">NEMVEDRAFT_v1g115533</name>
</gene>
<evidence type="ECO:0000256" key="1">
    <source>
        <dbReference type="ARBA" id="ARBA00022723"/>
    </source>
</evidence>
<evidence type="ECO:0008006" key="12">
    <source>
        <dbReference type="Google" id="ProtNLM"/>
    </source>
</evidence>
<dbReference type="PROSITE" id="PS50115">
    <property type="entry name" value="ARFGAP"/>
    <property type="match status" value="1"/>
</dbReference>
<dbReference type="FunFam" id="1.10.220.150:FF:000007">
    <property type="entry name" value="Arf-GAP with coiled-coil, ANK repeat and PH domain-containing protein 2"/>
    <property type="match status" value="1"/>
</dbReference>
<name>A7SEL6_NEMVE</name>
<dbReference type="PhylomeDB" id="A7SEL6"/>